<organism evidence="1 2">
    <name type="scientific">Plasmopara halstedii</name>
    <name type="common">Downy mildew of sunflower</name>
    <dbReference type="NCBI Taxonomy" id="4781"/>
    <lineage>
        <taxon>Eukaryota</taxon>
        <taxon>Sar</taxon>
        <taxon>Stramenopiles</taxon>
        <taxon>Oomycota</taxon>
        <taxon>Peronosporomycetes</taxon>
        <taxon>Peronosporales</taxon>
        <taxon>Peronosporaceae</taxon>
        <taxon>Plasmopara</taxon>
    </lineage>
</organism>
<evidence type="ECO:0000313" key="2">
    <source>
        <dbReference type="Proteomes" id="UP000054928"/>
    </source>
</evidence>
<protein>
    <submittedName>
        <fullName evidence="1">Uncharacterized protein</fullName>
    </submittedName>
</protein>
<dbReference type="AlphaFoldDB" id="A0A0P1AJB5"/>
<sequence>MAGVRENFALLEVMEAFKNKVDKFNFLAKWITEVALGHPIGTLEARAIKISNLDTVTCITLVQLAQLVWYTSYNGEDIK</sequence>
<accession>A0A0P1AJB5</accession>
<keyword evidence="2" id="KW-1185">Reference proteome</keyword>
<evidence type="ECO:0000313" key="1">
    <source>
        <dbReference type="EMBL" id="CEG41328.1"/>
    </source>
</evidence>
<dbReference type="GeneID" id="36406735"/>
<dbReference type="Proteomes" id="UP000054928">
    <property type="component" value="Unassembled WGS sequence"/>
</dbReference>
<reference evidence="2" key="1">
    <citation type="submission" date="2014-09" db="EMBL/GenBank/DDBJ databases">
        <authorList>
            <person name="Sharma Rahul"/>
            <person name="Thines Marco"/>
        </authorList>
    </citation>
    <scope>NUCLEOTIDE SEQUENCE [LARGE SCALE GENOMIC DNA]</scope>
</reference>
<dbReference type="EMBL" id="CCYD01000553">
    <property type="protein sequence ID" value="CEG41328.1"/>
    <property type="molecule type" value="Genomic_DNA"/>
</dbReference>
<proteinExistence type="predicted"/>
<dbReference type="RefSeq" id="XP_024577697.1">
    <property type="nucleotide sequence ID" value="XM_024727085.1"/>
</dbReference>
<name>A0A0P1AJB5_PLAHL</name>